<reference evidence="5" key="2">
    <citation type="submission" date="2020-09" db="EMBL/GenBank/DDBJ databases">
        <authorList>
            <person name="Sun Q."/>
            <person name="Zhou Y."/>
        </authorList>
    </citation>
    <scope>NUCLEOTIDE SEQUENCE</scope>
    <source>
        <strain evidence="5">CGMCC 1.15330</strain>
    </source>
</reference>
<organism evidence="5 6">
    <name type="scientific">Sphingomonas metalli</name>
    <dbReference type="NCBI Taxonomy" id="1779358"/>
    <lineage>
        <taxon>Bacteria</taxon>
        <taxon>Pseudomonadati</taxon>
        <taxon>Pseudomonadota</taxon>
        <taxon>Alphaproteobacteria</taxon>
        <taxon>Sphingomonadales</taxon>
        <taxon>Sphingomonadaceae</taxon>
        <taxon>Sphingomonas</taxon>
    </lineage>
</organism>
<evidence type="ECO:0000256" key="3">
    <source>
        <dbReference type="ARBA" id="ARBA00022842"/>
    </source>
</evidence>
<dbReference type="Proteomes" id="UP000623067">
    <property type="component" value="Unassembled WGS sequence"/>
</dbReference>
<evidence type="ECO:0000256" key="1">
    <source>
        <dbReference type="ARBA" id="ARBA00022679"/>
    </source>
</evidence>
<evidence type="ECO:0000313" key="6">
    <source>
        <dbReference type="Proteomes" id="UP000623067"/>
    </source>
</evidence>
<reference evidence="5" key="1">
    <citation type="journal article" date="2014" name="Int. J. Syst. Evol. Microbiol.">
        <title>Complete genome sequence of Corynebacterium casei LMG S-19264T (=DSM 44701T), isolated from a smear-ripened cheese.</title>
        <authorList>
            <consortium name="US DOE Joint Genome Institute (JGI-PGF)"/>
            <person name="Walter F."/>
            <person name="Albersmeier A."/>
            <person name="Kalinowski J."/>
            <person name="Ruckert C."/>
        </authorList>
    </citation>
    <scope>NUCLEOTIDE SEQUENCE</scope>
    <source>
        <strain evidence="5">CGMCC 1.15330</strain>
    </source>
</reference>
<keyword evidence="2" id="KW-0548">Nucleotidyltransferase</keyword>
<dbReference type="RefSeq" id="WP_188657971.1">
    <property type="nucleotide sequence ID" value="NZ_BMIH01000002.1"/>
</dbReference>
<dbReference type="InterPro" id="IPR050065">
    <property type="entry name" value="GlmU-like"/>
</dbReference>
<feature type="domain" description="MobA-like NTP transferase" evidence="4">
    <location>
        <begin position="5"/>
        <end position="139"/>
    </location>
</feature>
<dbReference type="Gene3D" id="3.90.550.10">
    <property type="entry name" value="Spore Coat Polysaccharide Biosynthesis Protein SpsA, Chain A"/>
    <property type="match status" value="1"/>
</dbReference>
<dbReference type="AlphaFoldDB" id="A0A916T064"/>
<dbReference type="GO" id="GO:0016779">
    <property type="term" value="F:nucleotidyltransferase activity"/>
    <property type="evidence" value="ECO:0007669"/>
    <property type="project" value="UniProtKB-KW"/>
</dbReference>
<protein>
    <recommendedName>
        <fullName evidence="4">MobA-like NTP transferase domain-containing protein</fullName>
    </recommendedName>
</protein>
<keyword evidence="6" id="KW-1185">Reference proteome</keyword>
<dbReference type="SUPFAM" id="SSF53448">
    <property type="entry name" value="Nucleotide-diphospho-sugar transferases"/>
    <property type="match status" value="1"/>
</dbReference>
<keyword evidence="1" id="KW-0808">Transferase</keyword>
<dbReference type="InterPro" id="IPR025877">
    <property type="entry name" value="MobA-like_NTP_Trfase"/>
</dbReference>
<proteinExistence type="predicted"/>
<keyword evidence="3" id="KW-0460">Magnesium</keyword>
<name>A0A916T064_9SPHN</name>
<gene>
    <name evidence="5" type="ORF">GCM10011380_13210</name>
</gene>
<dbReference type="EMBL" id="BMIH01000002">
    <property type="protein sequence ID" value="GGB24991.1"/>
    <property type="molecule type" value="Genomic_DNA"/>
</dbReference>
<dbReference type="PANTHER" id="PTHR43584">
    <property type="entry name" value="NUCLEOTIDYL TRANSFERASE"/>
    <property type="match status" value="1"/>
</dbReference>
<dbReference type="PANTHER" id="PTHR43584:SF8">
    <property type="entry name" value="N-ACETYLMURAMATE ALPHA-1-PHOSPHATE URIDYLYLTRANSFERASE"/>
    <property type="match status" value="1"/>
</dbReference>
<evidence type="ECO:0000259" key="4">
    <source>
        <dbReference type="Pfam" id="PF12804"/>
    </source>
</evidence>
<dbReference type="Pfam" id="PF12804">
    <property type="entry name" value="NTP_transf_3"/>
    <property type="match status" value="1"/>
</dbReference>
<evidence type="ECO:0000313" key="5">
    <source>
        <dbReference type="EMBL" id="GGB24991.1"/>
    </source>
</evidence>
<accession>A0A916T064</accession>
<sequence length="235" mass="24100">MIRTGVLLAAGHGSRLRGSAPYKPLCPVAGRPLIDHALAGMAEAGLTRAVVVLGYGAGAIAEHLARRHWPLFVEVVFTPDPDRPNGVSVLAAAPALKGEQAVLAMCDHLVAPALYARLASTGACDGVTLGIDRRIGHPWVDPDDVTGVETRGAAIVAIGKRLGSADCYDTGVFAIGPALFAALGSFGAPSLTDGVRVLAAEGRAGVVDCSDLDWIDVDDPAALAKAEAWQLARAA</sequence>
<dbReference type="InterPro" id="IPR029044">
    <property type="entry name" value="Nucleotide-diphossugar_trans"/>
</dbReference>
<evidence type="ECO:0000256" key="2">
    <source>
        <dbReference type="ARBA" id="ARBA00022695"/>
    </source>
</evidence>
<comment type="caution">
    <text evidence="5">The sequence shown here is derived from an EMBL/GenBank/DDBJ whole genome shotgun (WGS) entry which is preliminary data.</text>
</comment>